<comment type="caution">
    <text evidence="19">The sequence shown here is derived from an EMBL/GenBank/DDBJ whole genome shotgun (WGS) entry which is preliminary data.</text>
</comment>
<dbReference type="PANTHER" id="PTHR11941:SF45">
    <property type="entry name" value="ENOYL-COA DELTA ISOMERASE 1, MITOCHONDRIAL"/>
    <property type="match status" value="1"/>
</dbReference>
<accession>S9TND5</accession>
<evidence type="ECO:0000313" key="19">
    <source>
        <dbReference type="EMBL" id="EPY19792.1"/>
    </source>
</evidence>
<dbReference type="InterPro" id="IPR001753">
    <property type="entry name" value="Enoyl-CoA_hydra/iso"/>
</dbReference>
<comment type="subcellular location">
    <subcellularLocation>
        <location evidence="1">Mitochondrion matrix</location>
    </subcellularLocation>
</comment>
<proteinExistence type="inferred from homology"/>
<dbReference type="GO" id="GO:0005759">
    <property type="term" value="C:mitochondrial matrix"/>
    <property type="evidence" value="ECO:0007669"/>
    <property type="project" value="UniProtKB-SubCell"/>
</dbReference>
<dbReference type="AlphaFoldDB" id="S9TND5"/>
<evidence type="ECO:0000256" key="10">
    <source>
        <dbReference type="ARBA" id="ARBA00023235"/>
    </source>
</evidence>
<dbReference type="FunFam" id="3.90.226.10:FF:000034">
    <property type="entry name" value="Enoyl-CoA delta isomerase 1"/>
    <property type="match status" value="1"/>
</dbReference>
<comment type="catalytic activity">
    <reaction evidence="11">
        <text>(3Z)-decenoyl-CoA = (2E)-decenoyl-CoA</text>
        <dbReference type="Rhea" id="RHEA:77195"/>
        <dbReference type="ChEBI" id="CHEBI:61406"/>
        <dbReference type="ChEBI" id="CHEBI:195601"/>
    </reaction>
    <physiologicalReaction direction="left-to-right" evidence="11">
        <dbReference type="Rhea" id="RHEA:77196"/>
    </physiologicalReaction>
</comment>
<evidence type="ECO:0000256" key="8">
    <source>
        <dbReference type="ARBA" id="ARBA00023098"/>
    </source>
</evidence>
<keyword evidence="6" id="KW-0809">Transit peptide</keyword>
<reference evidence="19 20" key="1">
    <citation type="journal article" date="2013" name="PLoS ONE">
        <title>Predicting the Proteins of Angomonas deanei, Strigomonas culicis and Their Respective Endosymbionts Reveals New Aspects of the Trypanosomatidae Family.</title>
        <authorList>
            <person name="Motta M.C."/>
            <person name="Martins A.C."/>
            <person name="de Souza S.S."/>
            <person name="Catta-Preta C.M."/>
            <person name="Silva R."/>
            <person name="Klein C.C."/>
            <person name="de Almeida L.G."/>
            <person name="de Lima Cunha O."/>
            <person name="Ciapina L.P."/>
            <person name="Brocchi M."/>
            <person name="Colabardini A.C."/>
            <person name="de Araujo Lima B."/>
            <person name="Machado C.R."/>
            <person name="de Almeida Soares C.M."/>
            <person name="Probst C.M."/>
            <person name="de Menezes C.B."/>
            <person name="Thompson C.E."/>
            <person name="Bartholomeu D.C."/>
            <person name="Gradia D.F."/>
            <person name="Pavoni D.P."/>
            <person name="Grisard E.C."/>
            <person name="Fantinatti-Garboggini F."/>
            <person name="Marchini F.K."/>
            <person name="Rodrigues-Luiz G.F."/>
            <person name="Wagner G."/>
            <person name="Goldman G.H."/>
            <person name="Fietto J.L."/>
            <person name="Elias M.C."/>
            <person name="Goldman M.H."/>
            <person name="Sagot M.F."/>
            <person name="Pereira M."/>
            <person name="Stoco P.H."/>
            <person name="de Mendonca-Neto R.P."/>
            <person name="Teixeira S.M."/>
            <person name="Maciel T.E."/>
            <person name="de Oliveira Mendes T.A."/>
            <person name="Urmenyi T.P."/>
            <person name="de Souza W."/>
            <person name="Schenkman S."/>
            <person name="de Vasconcelos A.T."/>
        </authorList>
    </citation>
    <scope>NUCLEOTIDE SEQUENCE [LARGE SCALE GENOMIC DNA]</scope>
</reference>
<dbReference type="SUPFAM" id="SSF52096">
    <property type="entry name" value="ClpP/crotonase"/>
    <property type="match status" value="1"/>
</dbReference>
<evidence type="ECO:0000313" key="20">
    <source>
        <dbReference type="Proteomes" id="UP000015354"/>
    </source>
</evidence>
<dbReference type="CDD" id="cd06558">
    <property type="entry name" value="crotonase-like"/>
    <property type="match status" value="1"/>
</dbReference>
<keyword evidence="8" id="KW-0443">Lipid metabolism</keyword>
<dbReference type="GO" id="GO:0006635">
    <property type="term" value="P:fatty acid beta-oxidation"/>
    <property type="evidence" value="ECO:0007669"/>
    <property type="project" value="TreeGrafter"/>
</dbReference>
<dbReference type="Gene3D" id="3.90.226.10">
    <property type="entry name" value="2-enoyl-CoA Hydratase, Chain A, domain 1"/>
    <property type="match status" value="1"/>
</dbReference>
<comment type="catalytic activity">
    <reaction evidence="14">
        <text>(3Z)-octenoyl-CoA = (2E)-octenoyl-CoA</text>
        <dbReference type="Rhea" id="RHEA:46044"/>
        <dbReference type="ChEBI" id="CHEBI:62242"/>
        <dbReference type="ChEBI" id="CHEBI:85640"/>
    </reaction>
    <physiologicalReaction direction="left-to-right" evidence="14">
        <dbReference type="Rhea" id="RHEA:46045"/>
    </physiologicalReaction>
</comment>
<comment type="subunit">
    <text evidence="4">Homotrimer.</text>
</comment>
<evidence type="ECO:0000256" key="15">
    <source>
        <dbReference type="ARBA" id="ARBA00056147"/>
    </source>
</evidence>
<dbReference type="PROSITE" id="PS00166">
    <property type="entry name" value="ENOYL_COA_HYDRATASE"/>
    <property type="match status" value="1"/>
</dbReference>
<dbReference type="OrthoDB" id="276466at2759"/>
<evidence type="ECO:0000256" key="17">
    <source>
        <dbReference type="ARBA" id="ARBA00083575"/>
    </source>
</evidence>
<evidence type="ECO:0000256" key="4">
    <source>
        <dbReference type="ARBA" id="ARBA00011233"/>
    </source>
</evidence>
<organism evidence="19 20">
    <name type="scientific">Strigomonas culicis</name>
    <dbReference type="NCBI Taxonomy" id="28005"/>
    <lineage>
        <taxon>Eukaryota</taxon>
        <taxon>Discoba</taxon>
        <taxon>Euglenozoa</taxon>
        <taxon>Kinetoplastea</taxon>
        <taxon>Metakinetoplastina</taxon>
        <taxon>Trypanosomatida</taxon>
        <taxon>Trypanosomatidae</taxon>
        <taxon>Strigomonadinae</taxon>
        <taxon>Strigomonas</taxon>
    </lineage>
</organism>
<dbReference type="GO" id="GO:0004165">
    <property type="term" value="F:delta(3)-delta(2)-enoyl-CoA isomerase activity"/>
    <property type="evidence" value="ECO:0007669"/>
    <property type="project" value="UniProtKB-EC"/>
</dbReference>
<comment type="catalytic activity">
    <reaction evidence="13">
        <text>(3Z)-dodecenoyl-CoA = (2E)-dodecenoyl-CoA</text>
        <dbReference type="Rhea" id="RHEA:23716"/>
        <dbReference type="ChEBI" id="CHEBI:57330"/>
        <dbReference type="ChEBI" id="CHEBI:58543"/>
        <dbReference type="EC" id="5.3.3.8"/>
    </reaction>
    <physiologicalReaction direction="left-to-right" evidence="13">
        <dbReference type="Rhea" id="RHEA:23717"/>
    </physiologicalReaction>
</comment>
<evidence type="ECO:0000256" key="14">
    <source>
        <dbReference type="ARBA" id="ARBA00052542"/>
    </source>
</evidence>
<keyword evidence="9" id="KW-0496">Mitochondrion</keyword>
<evidence type="ECO:0000256" key="9">
    <source>
        <dbReference type="ARBA" id="ARBA00023128"/>
    </source>
</evidence>
<dbReference type="Proteomes" id="UP000015354">
    <property type="component" value="Unassembled WGS sequence"/>
</dbReference>
<evidence type="ECO:0000256" key="13">
    <source>
        <dbReference type="ARBA" id="ARBA00052376"/>
    </source>
</evidence>
<evidence type="ECO:0000256" key="12">
    <source>
        <dbReference type="ARBA" id="ARBA00051293"/>
    </source>
</evidence>
<dbReference type="EMBL" id="ATMH01009294">
    <property type="protein sequence ID" value="EPY19792.1"/>
    <property type="molecule type" value="Genomic_DNA"/>
</dbReference>
<comment type="pathway">
    <text evidence="2">Lipid metabolism; fatty acid beta-oxidation.</text>
</comment>
<keyword evidence="5" id="KW-0276">Fatty acid metabolism</keyword>
<keyword evidence="10 19" id="KW-0413">Isomerase</keyword>
<dbReference type="Gene3D" id="6.10.250.170">
    <property type="match status" value="1"/>
</dbReference>
<gene>
    <name evidence="19" type="ORF">STCU_09294</name>
</gene>
<dbReference type="InterPro" id="IPR029045">
    <property type="entry name" value="ClpP/crotonase-like_dom_sf"/>
</dbReference>
<keyword evidence="20" id="KW-1185">Reference proteome</keyword>
<comment type="catalytic activity">
    <reaction evidence="12">
        <text>(2E)-tetradecenoyl-CoA = (3Z)-tetradecenoyl-CoA</text>
        <dbReference type="Rhea" id="RHEA:29847"/>
        <dbReference type="ChEBI" id="CHEBI:61405"/>
        <dbReference type="ChEBI" id="CHEBI:61968"/>
    </reaction>
    <physiologicalReaction direction="right-to-left" evidence="12">
        <dbReference type="Rhea" id="RHEA:29849"/>
    </physiologicalReaction>
</comment>
<dbReference type="Pfam" id="PF00378">
    <property type="entry name" value="ECH_1"/>
    <property type="match status" value="1"/>
</dbReference>
<evidence type="ECO:0000256" key="1">
    <source>
        <dbReference type="ARBA" id="ARBA00004305"/>
    </source>
</evidence>
<sequence length="230" mass="26082">MGSNEETKAIVFTSAIPTVFSAGLDLSEVHNPQQQRLTLFWQSFQELWLILNSFPKPLVAAITGNSPAAGCILAMGCDYRVMARGPKGNSDARRQYRIGLNETKLGITAPAWTMPAYAYLLGSRQAERLLQLGETSVADEAQKLGLVDLVVEDEEKALEAAYQMVDRFLLIPQNSRWMSRDMMRREYLQMLASDEDRNYDTEFTTQMLASPEVQQNLNTYMERLKSRTRK</sequence>
<evidence type="ECO:0000256" key="16">
    <source>
        <dbReference type="ARBA" id="ARBA00068317"/>
    </source>
</evidence>
<protein>
    <recommendedName>
        <fullName evidence="16">Enoyl-CoA delta isomerase 1, mitochondrial</fullName>
    </recommendedName>
    <alternativeName>
        <fullName evidence="17">3,2-trans-enoyl-CoA isomerase</fullName>
    </alternativeName>
</protein>
<name>S9TND5_9TRYP</name>
<evidence type="ECO:0000256" key="6">
    <source>
        <dbReference type="ARBA" id="ARBA00022946"/>
    </source>
</evidence>
<evidence type="ECO:0000256" key="3">
    <source>
        <dbReference type="ARBA" id="ARBA00005254"/>
    </source>
</evidence>
<evidence type="ECO:0000256" key="2">
    <source>
        <dbReference type="ARBA" id="ARBA00005005"/>
    </source>
</evidence>
<comment type="similarity">
    <text evidence="3 18">Belongs to the enoyl-CoA hydratase/isomerase family.</text>
</comment>
<comment type="function">
    <text evidence="15">Key enzyme of fatty acid beta-oxidation. Able to isomerize both 3-cis (3Z) and 3-trans (3E) double bonds into the 2-trans (2E) form in a range of enoyl-CoA species, with a preference for (3Z)-enoyl-CoAs over (3E)-enoyl-CoAs. The catalytic efficiency of this enzyme is not affected by the fatty acyl chain length.</text>
</comment>
<dbReference type="PANTHER" id="PTHR11941">
    <property type="entry name" value="ENOYL-COA HYDRATASE-RELATED"/>
    <property type="match status" value="1"/>
</dbReference>
<evidence type="ECO:0000256" key="11">
    <source>
        <dbReference type="ARBA" id="ARBA00050938"/>
    </source>
</evidence>
<evidence type="ECO:0000256" key="5">
    <source>
        <dbReference type="ARBA" id="ARBA00022832"/>
    </source>
</evidence>
<evidence type="ECO:0000256" key="18">
    <source>
        <dbReference type="RuleBase" id="RU003707"/>
    </source>
</evidence>
<keyword evidence="7" id="KW-0007">Acetylation</keyword>
<dbReference type="InterPro" id="IPR018376">
    <property type="entry name" value="Enoyl-CoA_hyd/isom_CS"/>
</dbReference>
<evidence type="ECO:0000256" key="7">
    <source>
        <dbReference type="ARBA" id="ARBA00022990"/>
    </source>
</evidence>